<organism evidence="1">
    <name type="scientific">viral metagenome</name>
    <dbReference type="NCBI Taxonomy" id="1070528"/>
    <lineage>
        <taxon>unclassified sequences</taxon>
        <taxon>metagenomes</taxon>
        <taxon>organismal metagenomes</taxon>
    </lineage>
</organism>
<accession>A0A6C0IAJ4</accession>
<reference evidence="1" key="1">
    <citation type="journal article" date="2020" name="Nature">
        <title>Giant virus diversity and host interactions through global metagenomics.</title>
        <authorList>
            <person name="Schulz F."/>
            <person name="Roux S."/>
            <person name="Paez-Espino D."/>
            <person name="Jungbluth S."/>
            <person name="Walsh D.A."/>
            <person name="Denef V.J."/>
            <person name="McMahon K.D."/>
            <person name="Konstantinidis K.T."/>
            <person name="Eloe-Fadrosh E.A."/>
            <person name="Kyrpides N.C."/>
            <person name="Woyke T."/>
        </authorList>
    </citation>
    <scope>NUCLEOTIDE SEQUENCE</scope>
    <source>
        <strain evidence="1">GVMAG-M-3300023184-60</strain>
    </source>
</reference>
<evidence type="ECO:0000313" key="1">
    <source>
        <dbReference type="EMBL" id="QHT89417.1"/>
    </source>
</evidence>
<protein>
    <submittedName>
        <fullName evidence="1">Uncharacterized protein</fullName>
    </submittedName>
</protein>
<dbReference type="InterPro" id="IPR014903">
    <property type="entry name" value="DUF1796"/>
</dbReference>
<dbReference type="AlphaFoldDB" id="A0A6C0IAJ4"/>
<dbReference type="Pfam" id="PF08795">
    <property type="entry name" value="DUF1796"/>
    <property type="match status" value="1"/>
</dbReference>
<sequence>MIFVPIGVDCDVAYLLNKYNFRKMSLPFDWNVSYTGVAKCIDSDFNEYTAPLNESRVNKYNVYFHHDFEFQSLLIVDKEKYARRCDRLLNILKENNETSGEHIMFIRKGHLCRHHDEQGAAYSDIMKDICEAECLDNILLNKYPNLKYKIILILGCTKCFNQDTTYKSNSENIEIYNCIHDDEARGKLFEECLFNVCNSSNT</sequence>
<dbReference type="EMBL" id="MN740140">
    <property type="protein sequence ID" value="QHT89417.1"/>
    <property type="molecule type" value="Genomic_DNA"/>
</dbReference>
<name>A0A6C0IAJ4_9ZZZZ</name>
<proteinExistence type="predicted"/>